<evidence type="ECO:0000313" key="3">
    <source>
        <dbReference type="EMBL" id="CAF3907340.1"/>
    </source>
</evidence>
<protein>
    <submittedName>
        <fullName evidence="3">Uncharacterized protein</fullName>
    </submittedName>
</protein>
<dbReference type="Proteomes" id="UP000663842">
    <property type="component" value="Unassembled WGS sequence"/>
</dbReference>
<dbReference type="EMBL" id="CAJOBF010001057">
    <property type="protein sequence ID" value="CAF3907340.1"/>
    <property type="molecule type" value="Genomic_DNA"/>
</dbReference>
<feature type="region of interest" description="Disordered" evidence="1">
    <location>
        <begin position="94"/>
        <end position="119"/>
    </location>
</feature>
<sequence length="119" mass="13550">MSKTTWNPQKEQIAFFENIIIPFSDAMLERYGTFEGAIQAMRLNPELLQEMFKSTNLITNYGDNQMEWVAKTYSLSLPELKKSQQNLNDTIKNVIAQNSPSKPADDSTLTGDNEQLDVD</sequence>
<dbReference type="Proteomes" id="UP000663887">
    <property type="component" value="Unassembled WGS sequence"/>
</dbReference>
<evidence type="ECO:0000313" key="2">
    <source>
        <dbReference type="EMBL" id="CAF2235002.1"/>
    </source>
</evidence>
<proteinExistence type="predicted"/>
<accession>A0A819I312</accession>
<dbReference type="AlphaFoldDB" id="A0A819I312"/>
<evidence type="ECO:0000313" key="4">
    <source>
        <dbReference type="Proteomes" id="UP000663842"/>
    </source>
</evidence>
<comment type="caution">
    <text evidence="3">The sequence shown here is derived from an EMBL/GenBank/DDBJ whole genome shotgun (WGS) entry which is preliminary data.</text>
</comment>
<gene>
    <name evidence="3" type="ORF">UXM345_LOCUS10878</name>
    <name evidence="2" type="ORF">XDN619_LOCUS34535</name>
</gene>
<feature type="compositionally biased region" description="Polar residues" evidence="1">
    <location>
        <begin position="94"/>
        <end position="113"/>
    </location>
</feature>
<reference evidence="3" key="1">
    <citation type="submission" date="2021-02" db="EMBL/GenBank/DDBJ databases">
        <authorList>
            <person name="Nowell W R."/>
        </authorList>
    </citation>
    <scope>NUCLEOTIDE SEQUENCE</scope>
</reference>
<organism evidence="3 4">
    <name type="scientific">Rotaria magnacalcarata</name>
    <dbReference type="NCBI Taxonomy" id="392030"/>
    <lineage>
        <taxon>Eukaryota</taxon>
        <taxon>Metazoa</taxon>
        <taxon>Spiralia</taxon>
        <taxon>Gnathifera</taxon>
        <taxon>Rotifera</taxon>
        <taxon>Eurotatoria</taxon>
        <taxon>Bdelloidea</taxon>
        <taxon>Philodinida</taxon>
        <taxon>Philodinidae</taxon>
        <taxon>Rotaria</taxon>
    </lineage>
</organism>
<name>A0A819I312_9BILA</name>
<dbReference type="EMBL" id="CAJNRG010017616">
    <property type="protein sequence ID" value="CAF2235002.1"/>
    <property type="molecule type" value="Genomic_DNA"/>
</dbReference>
<evidence type="ECO:0000256" key="1">
    <source>
        <dbReference type="SAM" id="MobiDB-lite"/>
    </source>
</evidence>